<evidence type="ECO:0000313" key="3">
    <source>
        <dbReference type="Proteomes" id="UP000601736"/>
    </source>
</evidence>
<dbReference type="InterPro" id="IPR029479">
    <property type="entry name" value="Nitroreductase"/>
</dbReference>
<gene>
    <name evidence="2" type="ORF">NMYAN_130099</name>
</gene>
<dbReference type="EMBL" id="CAJNAP010000005">
    <property type="protein sequence ID" value="CAE6494764.1"/>
    <property type="molecule type" value="Genomic_DNA"/>
</dbReference>
<organism evidence="2 3">
    <name type="scientific">Nitrosomonas nitrosa</name>
    <dbReference type="NCBI Taxonomy" id="52442"/>
    <lineage>
        <taxon>Bacteria</taxon>
        <taxon>Pseudomonadati</taxon>
        <taxon>Pseudomonadota</taxon>
        <taxon>Betaproteobacteria</taxon>
        <taxon>Nitrosomonadales</taxon>
        <taxon>Nitrosomonadaceae</taxon>
        <taxon>Nitrosomonas</taxon>
    </lineage>
</organism>
<dbReference type="RefSeq" id="WP_204799429.1">
    <property type="nucleotide sequence ID" value="NZ_CAJNAP010000005.1"/>
</dbReference>
<dbReference type="InterPro" id="IPR020051">
    <property type="entry name" value="SagB-type_dehydrogenase"/>
</dbReference>
<protein>
    <recommendedName>
        <fullName evidence="1">Nitroreductase domain-containing protein</fullName>
    </recommendedName>
</protein>
<evidence type="ECO:0000313" key="2">
    <source>
        <dbReference type="EMBL" id="CAE6494764.1"/>
    </source>
</evidence>
<dbReference type="Pfam" id="PF00881">
    <property type="entry name" value="Nitroreductase"/>
    <property type="match status" value="1"/>
</dbReference>
<dbReference type="GO" id="GO:0016491">
    <property type="term" value="F:oxidoreductase activity"/>
    <property type="evidence" value="ECO:0007669"/>
    <property type="project" value="InterPro"/>
</dbReference>
<reference evidence="2" key="1">
    <citation type="submission" date="2021-02" db="EMBL/GenBank/DDBJ databases">
        <authorList>
            <person name="Han P."/>
        </authorList>
    </citation>
    <scope>NUCLEOTIDE SEQUENCE</scope>
    <source>
        <strain evidence="2">Nitrosomonas nitrosa 18-3D</strain>
    </source>
</reference>
<evidence type="ECO:0000259" key="1">
    <source>
        <dbReference type="Pfam" id="PF00881"/>
    </source>
</evidence>
<dbReference type="AlphaFoldDB" id="A0A8H8YXP6"/>
<dbReference type="NCBIfam" id="TIGR03605">
    <property type="entry name" value="antibiot_sagB"/>
    <property type="match status" value="1"/>
</dbReference>
<comment type="caution">
    <text evidence="2">The sequence shown here is derived from an EMBL/GenBank/DDBJ whole genome shotgun (WGS) entry which is preliminary data.</text>
</comment>
<dbReference type="Gene3D" id="3.40.109.10">
    <property type="entry name" value="NADH Oxidase"/>
    <property type="match status" value="2"/>
</dbReference>
<dbReference type="PANTHER" id="PTHR42741">
    <property type="entry name" value="NITROREDUCTASE FAMILY PROTEIN"/>
    <property type="match status" value="1"/>
</dbReference>
<dbReference type="SUPFAM" id="SSF55469">
    <property type="entry name" value="FMN-dependent nitroreductase-like"/>
    <property type="match status" value="2"/>
</dbReference>
<proteinExistence type="predicted"/>
<dbReference type="CDD" id="cd02142">
    <property type="entry name" value="McbC_SagB-like_oxidoreductase"/>
    <property type="match status" value="2"/>
</dbReference>
<dbReference type="PANTHER" id="PTHR42741:SF3">
    <property type="entry name" value="NITROREDUCTASE FAMILY PROTEIN"/>
    <property type="match status" value="1"/>
</dbReference>
<accession>A0A8H8YXP6</accession>
<name>A0A8H8YXP6_9PROT</name>
<sequence>MNEAPPKPLKAPDIDRVIRYHIQTKHHFNRYARSLGYLDWSSQPDPFRRFEGAPLIALPLLAPDESPRSPVYDALFRYGSVDSQPVSIRSLSRFLELSLALSAWKKSGASEWALRSNPSSGNLHPTEGYLVIPQSEGLDLQSGLYHYAPKEHGLEWRAAFQDEELARLMSPFPSGAFLFGLSSIHWREAWKYGERAFRYCNHDVGHALGAARVAAATLGWKMALLEGMEQRTVARLLGVDRSSDFVSAEQEHPDCLAVIWPCDASHDAGADVNPQEIPLLLDTSIVDALAAMTWQGKANRLSSEHGVHWQAIDEVATASWKQQADKRILSLTVLFDRDAATGDRYAPSSSALSAAQIIRQRRSAVSFDGQTSVAAATFFRMLRRTVPGVEYKQAARPVPWDVWPYDPALHLMIFVHRVEGLVPGLYLLVRDPAKLPFIQASLSQELIWKRPLICPEDLLFYQLWEGDVRYVAAQLSCRQSIAADSAFSLGMLAEFDSRLQAEGAWFYSRLFWEAGLLGQILYLEAEAAGVRGTGIGCFFDDAVHALVGIEGITFQSLYHFTIGGAVEDRRLLTLPAYFHLNRQ</sequence>
<feature type="domain" description="Nitroreductase" evidence="1">
    <location>
        <begin position="113"/>
        <end position="243"/>
    </location>
</feature>
<dbReference type="InterPro" id="IPR000415">
    <property type="entry name" value="Nitroreductase-like"/>
</dbReference>
<dbReference type="Proteomes" id="UP000601736">
    <property type="component" value="Unassembled WGS sequence"/>
</dbReference>